<dbReference type="InterPro" id="IPR017871">
    <property type="entry name" value="ABC_transporter-like_CS"/>
</dbReference>
<dbReference type="PROSITE" id="PS50893">
    <property type="entry name" value="ABC_TRANSPORTER_2"/>
    <property type="match status" value="1"/>
</dbReference>
<dbReference type="GO" id="GO:0015421">
    <property type="term" value="F:ABC-type oligopeptide transporter activity"/>
    <property type="evidence" value="ECO:0007669"/>
    <property type="project" value="TreeGrafter"/>
</dbReference>
<organism evidence="11 12">
    <name type="scientific">Lutibacter oricola</name>
    <dbReference type="NCBI Taxonomy" id="762486"/>
    <lineage>
        <taxon>Bacteria</taxon>
        <taxon>Pseudomonadati</taxon>
        <taxon>Bacteroidota</taxon>
        <taxon>Flavobacteriia</taxon>
        <taxon>Flavobacteriales</taxon>
        <taxon>Flavobacteriaceae</taxon>
        <taxon>Lutibacter</taxon>
    </lineage>
</organism>
<dbReference type="FunFam" id="3.40.50.300:FF:000287">
    <property type="entry name" value="Multidrug ABC transporter ATP-binding protein"/>
    <property type="match status" value="1"/>
</dbReference>
<dbReference type="InterPro" id="IPR011527">
    <property type="entry name" value="ABC1_TM_dom"/>
</dbReference>
<evidence type="ECO:0000313" key="12">
    <source>
        <dbReference type="Proteomes" id="UP000199595"/>
    </source>
</evidence>
<comment type="subcellular location">
    <subcellularLocation>
        <location evidence="1">Cell membrane</location>
        <topology evidence="1">Multi-pass membrane protein</topology>
    </subcellularLocation>
</comment>
<protein>
    <submittedName>
        <fullName evidence="11">ATP-binding cassette, subfamily B, MsbA</fullName>
    </submittedName>
</protein>
<evidence type="ECO:0000256" key="6">
    <source>
        <dbReference type="ARBA" id="ARBA00022989"/>
    </source>
</evidence>
<dbReference type="GO" id="GO:0016887">
    <property type="term" value="F:ATP hydrolysis activity"/>
    <property type="evidence" value="ECO:0007669"/>
    <property type="project" value="InterPro"/>
</dbReference>
<name>A0A1H3ACM9_9FLAO</name>
<keyword evidence="7 8" id="KW-0472">Membrane</keyword>
<feature type="domain" description="ABC transporter" evidence="9">
    <location>
        <begin position="372"/>
        <end position="605"/>
    </location>
</feature>
<dbReference type="GO" id="GO:0005524">
    <property type="term" value="F:ATP binding"/>
    <property type="evidence" value="ECO:0007669"/>
    <property type="project" value="UniProtKB-KW"/>
</dbReference>
<dbReference type="PANTHER" id="PTHR43394:SF1">
    <property type="entry name" value="ATP-BINDING CASSETTE SUB-FAMILY B MEMBER 10, MITOCHONDRIAL"/>
    <property type="match status" value="1"/>
</dbReference>
<dbReference type="SUPFAM" id="SSF90123">
    <property type="entry name" value="ABC transporter transmembrane region"/>
    <property type="match status" value="1"/>
</dbReference>
<evidence type="ECO:0000256" key="4">
    <source>
        <dbReference type="ARBA" id="ARBA00022741"/>
    </source>
</evidence>
<keyword evidence="2" id="KW-0813">Transport</keyword>
<dbReference type="Proteomes" id="UP000199595">
    <property type="component" value="Unassembled WGS sequence"/>
</dbReference>
<keyword evidence="3 8" id="KW-0812">Transmembrane</keyword>
<dbReference type="InterPro" id="IPR036640">
    <property type="entry name" value="ABC1_TM_sf"/>
</dbReference>
<evidence type="ECO:0000256" key="8">
    <source>
        <dbReference type="SAM" id="Phobius"/>
    </source>
</evidence>
<dbReference type="PANTHER" id="PTHR43394">
    <property type="entry name" value="ATP-DEPENDENT PERMEASE MDL1, MITOCHONDRIAL"/>
    <property type="match status" value="1"/>
</dbReference>
<dbReference type="PROSITE" id="PS50929">
    <property type="entry name" value="ABC_TM1F"/>
    <property type="match status" value="1"/>
</dbReference>
<feature type="transmembrane region" description="Helical" evidence="8">
    <location>
        <begin position="195"/>
        <end position="212"/>
    </location>
</feature>
<dbReference type="InterPro" id="IPR003593">
    <property type="entry name" value="AAA+_ATPase"/>
</dbReference>
<feature type="transmembrane region" description="Helical" evidence="8">
    <location>
        <begin position="20"/>
        <end position="47"/>
    </location>
</feature>
<dbReference type="GO" id="GO:0005886">
    <property type="term" value="C:plasma membrane"/>
    <property type="evidence" value="ECO:0007669"/>
    <property type="project" value="UniProtKB-SubCell"/>
</dbReference>
<gene>
    <name evidence="11" type="ORF">SAMN05444411_10480</name>
</gene>
<keyword evidence="5 11" id="KW-0067">ATP-binding</keyword>
<feature type="domain" description="ABC transmembrane type-1" evidence="10">
    <location>
        <begin position="19"/>
        <end position="338"/>
    </location>
</feature>
<dbReference type="EMBL" id="FNNJ01000004">
    <property type="protein sequence ID" value="SDX26944.1"/>
    <property type="molecule type" value="Genomic_DNA"/>
</dbReference>
<dbReference type="SUPFAM" id="SSF52540">
    <property type="entry name" value="P-loop containing nucleoside triphosphate hydrolases"/>
    <property type="match status" value="1"/>
</dbReference>
<dbReference type="InterPro" id="IPR003439">
    <property type="entry name" value="ABC_transporter-like_ATP-bd"/>
</dbReference>
<dbReference type="Gene3D" id="3.40.50.300">
    <property type="entry name" value="P-loop containing nucleotide triphosphate hydrolases"/>
    <property type="match status" value="1"/>
</dbReference>
<dbReference type="RefSeq" id="WP_090122863.1">
    <property type="nucleotide sequence ID" value="NZ_FNNJ01000004.1"/>
</dbReference>
<dbReference type="CDD" id="cd18552">
    <property type="entry name" value="ABC_6TM_MsbA_like"/>
    <property type="match status" value="1"/>
</dbReference>
<reference evidence="12" key="1">
    <citation type="submission" date="2016-10" db="EMBL/GenBank/DDBJ databases">
        <authorList>
            <person name="Varghese N."/>
            <person name="Submissions S."/>
        </authorList>
    </citation>
    <scope>NUCLEOTIDE SEQUENCE [LARGE SCALE GENOMIC DNA]</scope>
    <source>
        <strain evidence="12">DSM 24956</strain>
    </source>
</reference>
<evidence type="ECO:0000256" key="5">
    <source>
        <dbReference type="ARBA" id="ARBA00022840"/>
    </source>
</evidence>
<keyword evidence="12" id="KW-1185">Reference proteome</keyword>
<dbReference type="AlphaFoldDB" id="A0A1H3ACM9"/>
<evidence type="ECO:0000313" key="11">
    <source>
        <dbReference type="EMBL" id="SDX26944.1"/>
    </source>
</evidence>
<keyword evidence="6 8" id="KW-1133">Transmembrane helix</keyword>
<feature type="transmembrane region" description="Helical" evidence="8">
    <location>
        <begin position="85"/>
        <end position="103"/>
    </location>
</feature>
<dbReference type="OrthoDB" id="1291564at2"/>
<dbReference type="InterPro" id="IPR027417">
    <property type="entry name" value="P-loop_NTPase"/>
</dbReference>
<proteinExistence type="predicted"/>
<dbReference type="PROSITE" id="PS00211">
    <property type="entry name" value="ABC_TRANSPORTER_1"/>
    <property type="match status" value="1"/>
</dbReference>
<evidence type="ECO:0000256" key="2">
    <source>
        <dbReference type="ARBA" id="ARBA00022448"/>
    </source>
</evidence>
<sequence>MSSFKKVISYTKPYRKFAILNIIFNILYAVFNVLSVLGFIPVLGILFGQEEKVYEKPVYTGFSSIYKYVSGSLNYKVTELIDTGGIEQALLFICILSFSLFFFKNISRYLASFFLNFLRNGVTKDLRDGIYNKILILPLSFFSEKKKGDIIARMTSDIQEIEFSFLKQLEVVVREPLTVIFTLISMFAISVKLTLFVFILLPVSGGIIAMVGKKLKANSILAQQETGNFVSFIEETLTGLRVIKGFNAEDKIGSKFTNSTTKFKSLMNSVLHRKTLASPMSEFLGSATIIAILYFGGRLVLTDASPMKPEEFFGYIGLFYLVLNPAKAISTASYEIQKGTASAERIFSIIDTKNTIVDKENALDKTTFENIISFEDISFKYRDEYVLKNFSLDIKKGETVALVGQSGSGKSTLANLITRFYDINKGAVKIDGTDIRDLKQKSLRNLMGIVTQDSILFNDSVKNNICLGVEHASDEDILKASEVANAYEFIKNLPEQFETNIGDSGNTLSGGQKQRLSIARAVLKNPPIMVLDEATSALDTESEQLVQKALEEMTKNRTSLVIAHRLSTIQNADKIVVLRKGEIVEQGKHDELLANKGEYYKLVTMQSL</sequence>
<evidence type="ECO:0000259" key="10">
    <source>
        <dbReference type="PROSITE" id="PS50929"/>
    </source>
</evidence>
<dbReference type="STRING" id="762486.SAMN05444411_10480"/>
<dbReference type="InterPro" id="IPR039421">
    <property type="entry name" value="Type_1_exporter"/>
</dbReference>
<evidence type="ECO:0000259" key="9">
    <source>
        <dbReference type="PROSITE" id="PS50893"/>
    </source>
</evidence>
<evidence type="ECO:0000256" key="1">
    <source>
        <dbReference type="ARBA" id="ARBA00004651"/>
    </source>
</evidence>
<dbReference type="Gene3D" id="1.20.1560.10">
    <property type="entry name" value="ABC transporter type 1, transmembrane domain"/>
    <property type="match status" value="1"/>
</dbReference>
<dbReference type="Pfam" id="PF00664">
    <property type="entry name" value="ABC_membrane"/>
    <property type="match status" value="1"/>
</dbReference>
<evidence type="ECO:0000256" key="7">
    <source>
        <dbReference type="ARBA" id="ARBA00023136"/>
    </source>
</evidence>
<evidence type="ECO:0000256" key="3">
    <source>
        <dbReference type="ARBA" id="ARBA00022692"/>
    </source>
</evidence>
<dbReference type="SMART" id="SM00382">
    <property type="entry name" value="AAA"/>
    <property type="match status" value="1"/>
</dbReference>
<keyword evidence="4" id="KW-0547">Nucleotide-binding</keyword>
<dbReference type="Pfam" id="PF00005">
    <property type="entry name" value="ABC_tran"/>
    <property type="match status" value="1"/>
</dbReference>
<accession>A0A1H3ACM9</accession>